<dbReference type="PROSITE" id="PS00197">
    <property type="entry name" value="2FE2S_FER_1"/>
    <property type="match status" value="1"/>
</dbReference>
<evidence type="ECO:0008006" key="5">
    <source>
        <dbReference type="Google" id="ProtNLM"/>
    </source>
</evidence>
<dbReference type="PANTHER" id="PTHR14237">
    <property type="entry name" value="MOLYBDOPTERIN COFACTOR SULFURASE MOSC"/>
    <property type="match status" value="1"/>
</dbReference>
<dbReference type="Pfam" id="PF03476">
    <property type="entry name" value="MOSC_N"/>
    <property type="match status" value="1"/>
</dbReference>
<evidence type="ECO:0000259" key="1">
    <source>
        <dbReference type="PROSITE" id="PS51085"/>
    </source>
</evidence>
<dbReference type="PROSITE" id="PS51340">
    <property type="entry name" value="MOSC"/>
    <property type="match status" value="1"/>
</dbReference>
<dbReference type="SUPFAM" id="SSF54292">
    <property type="entry name" value="2Fe-2S ferredoxin-like"/>
    <property type="match status" value="1"/>
</dbReference>
<dbReference type="Gene3D" id="3.10.20.30">
    <property type="match status" value="1"/>
</dbReference>
<name>A0A1X0WBW6_9GAMM</name>
<evidence type="ECO:0000259" key="2">
    <source>
        <dbReference type="PROSITE" id="PS51340"/>
    </source>
</evidence>
<dbReference type="GO" id="GO:0051537">
    <property type="term" value="F:2 iron, 2 sulfur cluster binding"/>
    <property type="evidence" value="ECO:0007669"/>
    <property type="project" value="InterPro"/>
</dbReference>
<keyword evidence="4" id="KW-1185">Reference proteome</keyword>
<dbReference type="InterPro" id="IPR011037">
    <property type="entry name" value="Pyrv_Knase-like_insert_dom_sf"/>
</dbReference>
<dbReference type="SUPFAM" id="SSF50800">
    <property type="entry name" value="PK beta-barrel domain-like"/>
    <property type="match status" value="1"/>
</dbReference>
<proteinExistence type="predicted"/>
<dbReference type="SUPFAM" id="SSF141673">
    <property type="entry name" value="MOSC N-terminal domain-like"/>
    <property type="match status" value="1"/>
</dbReference>
<dbReference type="Pfam" id="PF00111">
    <property type="entry name" value="Fer2"/>
    <property type="match status" value="1"/>
</dbReference>
<protein>
    <recommendedName>
        <fullName evidence="5">MOSC domain-containing protein</fullName>
    </recommendedName>
</protein>
<dbReference type="InterPro" id="IPR005302">
    <property type="entry name" value="MoCF_Sase_C"/>
</dbReference>
<dbReference type="PANTHER" id="PTHR14237:SF19">
    <property type="entry name" value="MITOCHONDRIAL AMIDOXIME REDUCING COMPONENT 1"/>
    <property type="match status" value="1"/>
</dbReference>
<organism evidence="3 4">
    <name type="scientific">Rouxiella badensis</name>
    <dbReference type="NCBI Taxonomy" id="1646377"/>
    <lineage>
        <taxon>Bacteria</taxon>
        <taxon>Pseudomonadati</taxon>
        <taxon>Pseudomonadota</taxon>
        <taxon>Gammaproteobacteria</taxon>
        <taxon>Enterobacterales</taxon>
        <taxon>Yersiniaceae</taxon>
        <taxon>Rouxiella</taxon>
    </lineage>
</organism>
<dbReference type="GO" id="GO:0030170">
    <property type="term" value="F:pyridoxal phosphate binding"/>
    <property type="evidence" value="ECO:0007669"/>
    <property type="project" value="InterPro"/>
</dbReference>
<dbReference type="RefSeq" id="WP_084912989.1">
    <property type="nucleotide sequence ID" value="NZ_MRWE01000032.1"/>
</dbReference>
<dbReference type="Pfam" id="PF03473">
    <property type="entry name" value="MOSC"/>
    <property type="match status" value="1"/>
</dbReference>
<dbReference type="STRING" id="1646377.BS640_17305"/>
<sequence length="368" mass="40498">MITLSRLYVHPVKSMRGLQLSHAQVTASGLAFDRLFMLTDPQGKFITARKDSQLVQFTPALLPDGLILTSPDGSESVCIKFSDFNPQPLETEVWGSHFTALTAPKNINQWLSGYLKREVEMRWVGPELTRRVKNQPQVPLSFADGFPYLLINEASLHDLKQRCPASVKLEQFRPNLVVTSAEAYAEDTWKTIRVGSVIFDLVKPCSRCVLITISTERGRKHPAGEPLKTLQGYRTSETGSIDFGQNMIARNEGIIRAGDSVEVLATHPARVYRAGDVLEKVSLSQTAAQEVAITYQGTAFKGNNQQVLLEQLEQQGFIIPYSCRAGICGSCKLNVIEGEVTALTSSAIGKQGKILSCSCVPVTDLILE</sequence>
<dbReference type="EMBL" id="MRWE01000032">
    <property type="protein sequence ID" value="ORJ24262.1"/>
    <property type="molecule type" value="Genomic_DNA"/>
</dbReference>
<dbReference type="GO" id="GO:0030151">
    <property type="term" value="F:molybdenum ion binding"/>
    <property type="evidence" value="ECO:0007669"/>
    <property type="project" value="InterPro"/>
</dbReference>
<accession>A0A1X0WBW6</accession>
<evidence type="ECO:0000313" key="4">
    <source>
        <dbReference type="Proteomes" id="UP000192536"/>
    </source>
</evidence>
<dbReference type="CDD" id="cd00207">
    <property type="entry name" value="fer2"/>
    <property type="match status" value="1"/>
</dbReference>
<dbReference type="PROSITE" id="PS51085">
    <property type="entry name" value="2FE2S_FER_2"/>
    <property type="match status" value="1"/>
</dbReference>
<evidence type="ECO:0000313" key="3">
    <source>
        <dbReference type="EMBL" id="ORJ24262.1"/>
    </source>
</evidence>
<dbReference type="Proteomes" id="UP000192536">
    <property type="component" value="Unassembled WGS sequence"/>
</dbReference>
<dbReference type="InterPro" id="IPR036010">
    <property type="entry name" value="2Fe-2S_ferredoxin-like_sf"/>
</dbReference>
<dbReference type="InterPro" id="IPR001041">
    <property type="entry name" value="2Fe-2S_ferredoxin-type"/>
</dbReference>
<reference evidence="3 4" key="1">
    <citation type="journal article" date="2017" name="Int. J. Syst. Evol. Microbiol.">
        <title>Rouxiella badensis sp. nov. and Rouxiella silvae sp. nov. isolated from peat bog soil in Germany and emendation of the genus description.</title>
        <authorList>
            <person name="Le Fleche-Mateos A."/>
            <person name="Kugler J.H."/>
            <person name="Hansen S.H."/>
            <person name="Syldatk C."/>
            <person name="Hausmann R."/>
            <person name="Lomprez F."/>
            <person name="Vandenbogaert M."/>
            <person name="Manuguerra J.C."/>
            <person name="Grimont P.A."/>
        </authorList>
    </citation>
    <scope>NUCLEOTIDE SEQUENCE [LARGE SCALE GENOMIC DNA]</scope>
    <source>
        <strain evidence="3 4">DSM 100043</strain>
    </source>
</reference>
<dbReference type="InterPro" id="IPR012675">
    <property type="entry name" value="Beta-grasp_dom_sf"/>
</dbReference>
<feature type="domain" description="MOSC" evidence="2">
    <location>
        <begin position="116"/>
        <end position="264"/>
    </location>
</feature>
<dbReference type="InterPro" id="IPR005303">
    <property type="entry name" value="MOCOS_middle"/>
</dbReference>
<dbReference type="GO" id="GO:0003824">
    <property type="term" value="F:catalytic activity"/>
    <property type="evidence" value="ECO:0007669"/>
    <property type="project" value="InterPro"/>
</dbReference>
<gene>
    <name evidence="3" type="ORF">BS640_17305</name>
</gene>
<dbReference type="InterPro" id="IPR006058">
    <property type="entry name" value="2Fe2S_fd_BS"/>
</dbReference>
<comment type="caution">
    <text evidence="3">The sequence shown here is derived from an EMBL/GenBank/DDBJ whole genome shotgun (WGS) entry which is preliminary data.</text>
</comment>
<dbReference type="AlphaFoldDB" id="A0A1X0WBW6"/>
<feature type="domain" description="2Fe-2S ferredoxin-type" evidence="1">
    <location>
        <begin position="289"/>
        <end position="368"/>
    </location>
</feature>